<evidence type="ECO:0000256" key="3">
    <source>
        <dbReference type="ARBA" id="ARBA00012438"/>
    </source>
</evidence>
<keyword evidence="5" id="KW-0808">Transferase</keyword>
<evidence type="ECO:0000256" key="11">
    <source>
        <dbReference type="ARBA" id="ARBA00023012"/>
    </source>
</evidence>
<comment type="catalytic activity">
    <reaction evidence="1">
        <text>ATP + protein L-histidine = ADP + protein N-phospho-L-histidine.</text>
        <dbReference type="EC" id="2.7.13.3"/>
    </reaction>
</comment>
<sequence>MNMPVSLKYILFLLLVVMGFCRPLTGYAATGEKPILMICSYNPGAYPTSANVSDFMDEYERLGGKRGVVIENMNCKSFSDFPRWKGVMRDILDKYRGNQEPALIILFGQEAWASYLSLNDSVTGEVPVLCALTSRNVVLLPDDEKDLAHWMPKSSDFYEDNLKRQVRGGFMYEYDIASNIRMIRAIYPDTKNIAFISDNTYGGVTLQAHVRREMKQFPELNLILLDGREHTIYTIVDELRKLPKHTAVLIGTWRVDKNEGYFMRNATYSMMEAIPDIPTFTATSIGLGYWAVGGVVPAFRTFGKELAAETARLLENPGDTTLRVEVVGTEALLDSKKVKEQKINVAALPMAVKLVNESPSFYRQYRYQIWGGVGVLCVLVMGLLISIYFYLRTKRLKDDLERSQADLYEAKDRAEESNRLKSAFLANMSHEIRTPLNAIVGFSDVLASGGSSDEDQRNYFRIIQSNSDLLLRLINDILDLSRLEADKVTLTPEDCDVVQLCRQALSSVEMSRRESGNRFVFETKIDSFVLQVDVQRLQQVLINLLTNAAKFTKNGTITLQFEVDREKKRVLFAVADTGCGIPKEKQKQVFERFEKLNEYAQGTGLGLSICKLTVDKWGGSIWIDPDYERGARFVVSHPL</sequence>
<dbReference type="PROSITE" id="PS50109">
    <property type="entry name" value="HIS_KIN"/>
    <property type="match status" value="1"/>
</dbReference>
<keyword evidence="7" id="KW-0547">Nucleotide-binding</keyword>
<dbReference type="SUPFAM" id="SSF55874">
    <property type="entry name" value="ATPase domain of HSP90 chaperone/DNA topoisomerase II/histidine kinase"/>
    <property type="match status" value="1"/>
</dbReference>
<dbReference type="GO" id="GO:0000155">
    <property type="term" value="F:phosphorelay sensor kinase activity"/>
    <property type="evidence" value="ECO:0007669"/>
    <property type="project" value="InterPro"/>
</dbReference>
<evidence type="ECO:0000256" key="1">
    <source>
        <dbReference type="ARBA" id="ARBA00000085"/>
    </source>
</evidence>
<dbReference type="InterPro" id="IPR036890">
    <property type="entry name" value="HATPase_C_sf"/>
</dbReference>
<keyword evidence="6 13" id="KW-0812">Transmembrane</keyword>
<accession>A0A396C0R2</accession>
<keyword evidence="10 13" id="KW-1133">Transmembrane helix</keyword>
<name>A0A396C0R2_BACFG</name>
<evidence type="ECO:0000256" key="10">
    <source>
        <dbReference type="ARBA" id="ARBA00022989"/>
    </source>
</evidence>
<evidence type="ECO:0000256" key="13">
    <source>
        <dbReference type="SAM" id="Phobius"/>
    </source>
</evidence>
<reference evidence="15 16" key="1">
    <citation type="submission" date="2018-08" db="EMBL/GenBank/DDBJ databases">
        <title>A genome reference for cultivated species of the human gut microbiota.</title>
        <authorList>
            <person name="Zou Y."/>
            <person name="Xue W."/>
            <person name="Luo G."/>
        </authorList>
    </citation>
    <scope>NUCLEOTIDE SEQUENCE [LARGE SCALE GENOMIC DNA]</scope>
    <source>
        <strain evidence="15 16">AM18-6</strain>
    </source>
</reference>
<evidence type="ECO:0000259" key="14">
    <source>
        <dbReference type="PROSITE" id="PS50109"/>
    </source>
</evidence>
<organism evidence="15 16">
    <name type="scientific">Bacteroides fragilis</name>
    <dbReference type="NCBI Taxonomy" id="817"/>
    <lineage>
        <taxon>Bacteria</taxon>
        <taxon>Pseudomonadati</taxon>
        <taxon>Bacteroidota</taxon>
        <taxon>Bacteroidia</taxon>
        <taxon>Bacteroidales</taxon>
        <taxon>Bacteroidaceae</taxon>
        <taxon>Bacteroides</taxon>
    </lineage>
</organism>
<evidence type="ECO:0000256" key="9">
    <source>
        <dbReference type="ARBA" id="ARBA00022840"/>
    </source>
</evidence>
<dbReference type="EMBL" id="QRJE01000015">
    <property type="protein sequence ID" value="RHH11198.1"/>
    <property type="molecule type" value="Genomic_DNA"/>
</dbReference>
<dbReference type="InterPro" id="IPR003594">
    <property type="entry name" value="HATPase_dom"/>
</dbReference>
<comment type="caution">
    <text evidence="15">The sequence shown here is derived from an EMBL/GenBank/DDBJ whole genome shotgun (WGS) entry which is preliminary data.</text>
</comment>
<dbReference type="Gene3D" id="1.10.287.130">
    <property type="match status" value="1"/>
</dbReference>
<dbReference type="EC" id="2.7.13.3" evidence="3"/>
<dbReference type="Pfam" id="PF00512">
    <property type="entry name" value="HisKA"/>
    <property type="match status" value="1"/>
</dbReference>
<dbReference type="GO" id="GO:0005524">
    <property type="term" value="F:ATP binding"/>
    <property type="evidence" value="ECO:0007669"/>
    <property type="project" value="UniProtKB-KW"/>
</dbReference>
<dbReference type="PANTHER" id="PTHR43711">
    <property type="entry name" value="TWO-COMPONENT HISTIDINE KINASE"/>
    <property type="match status" value="1"/>
</dbReference>
<dbReference type="InterPro" id="IPR050736">
    <property type="entry name" value="Sensor_HK_Regulatory"/>
</dbReference>
<keyword evidence="8 15" id="KW-0418">Kinase</keyword>
<dbReference type="PANTHER" id="PTHR43711:SF31">
    <property type="entry name" value="HISTIDINE KINASE"/>
    <property type="match status" value="1"/>
</dbReference>
<evidence type="ECO:0000256" key="6">
    <source>
        <dbReference type="ARBA" id="ARBA00022692"/>
    </source>
</evidence>
<dbReference type="InterPro" id="IPR036097">
    <property type="entry name" value="HisK_dim/P_sf"/>
</dbReference>
<dbReference type="CDD" id="cd00082">
    <property type="entry name" value="HisKA"/>
    <property type="match status" value="1"/>
</dbReference>
<keyword evidence="4" id="KW-0597">Phosphoprotein</keyword>
<keyword evidence="11" id="KW-0902">Two-component regulatory system</keyword>
<dbReference type="SUPFAM" id="SSF47384">
    <property type="entry name" value="Homodimeric domain of signal transducing histidine kinase"/>
    <property type="match status" value="1"/>
</dbReference>
<dbReference type="Gene3D" id="3.30.565.10">
    <property type="entry name" value="Histidine kinase-like ATPase, C-terminal domain"/>
    <property type="match status" value="1"/>
</dbReference>
<dbReference type="FunFam" id="1.10.287.130:FF:000004">
    <property type="entry name" value="Ethylene receptor 1"/>
    <property type="match status" value="1"/>
</dbReference>
<evidence type="ECO:0000256" key="7">
    <source>
        <dbReference type="ARBA" id="ARBA00022741"/>
    </source>
</evidence>
<feature type="transmembrane region" description="Helical" evidence="13">
    <location>
        <begin position="369"/>
        <end position="391"/>
    </location>
</feature>
<evidence type="ECO:0000256" key="8">
    <source>
        <dbReference type="ARBA" id="ARBA00022777"/>
    </source>
</evidence>
<evidence type="ECO:0000256" key="2">
    <source>
        <dbReference type="ARBA" id="ARBA00004370"/>
    </source>
</evidence>
<evidence type="ECO:0000313" key="16">
    <source>
        <dbReference type="Proteomes" id="UP000266644"/>
    </source>
</evidence>
<dbReference type="Proteomes" id="UP000266644">
    <property type="component" value="Unassembled WGS sequence"/>
</dbReference>
<comment type="subcellular location">
    <subcellularLocation>
        <location evidence="2">Membrane</location>
    </subcellularLocation>
</comment>
<dbReference type="GO" id="GO:0016020">
    <property type="term" value="C:membrane"/>
    <property type="evidence" value="ECO:0007669"/>
    <property type="project" value="UniProtKB-SubCell"/>
</dbReference>
<evidence type="ECO:0000313" key="15">
    <source>
        <dbReference type="EMBL" id="RHH11198.1"/>
    </source>
</evidence>
<evidence type="ECO:0000256" key="4">
    <source>
        <dbReference type="ARBA" id="ARBA00022553"/>
    </source>
</evidence>
<dbReference type="Pfam" id="PF02518">
    <property type="entry name" value="HATPase_c"/>
    <property type="match status" value="1"/>
</dbReference>
<gene>
    <name evidence="15" type="ORF">DW228_10540</name>
</gene>
<dbReference type="SMART" id="SM00387">
    <property type="entry name" value="HATPase_c"/>
    <property type="match status" value="1"/>
</dbReference>
<dbReference type="PRINTS" id="PR00344">
    <property type="entry name" value="BCTRLSENSOR"/>
</dbReference>
<protein>
    <recommendedName>
        <fullName evidence="3">histidine kinase</fullName>
        <ecNumber evidence="3">2.7.13.3</ecNumber>
    </recommendedName>
</protein>
<dbReference type="InterPro" id="IPR005467">
    <property type="entry name" value="His_kinase_dom"/>
</dbReference>
<dbReference type="InterPro" id="IPR003661">
    <property type="entry name" value="HisK_dim/P_dom"/>
</dbReference>
<dbReference type="FunFam" id="3.30.565.10:FF:000006">
    <property type="entry name" value="Sensor histidine kinase WalK"/>
    <property type="match status" value="1"/>
</dbReference>
<dbReference type="SMART" id="SM00388">
    <property type="entry name" value="HisKA"/>
    <property type="match status" value="1"/>
</dbReference>
<keyword evidence="12 13" id="KW-0472">Membrane</keyword>
<dbReference type="AlphaFoldDB" id="A0A396C0R2"/>
<feature type="domain" description="Histidine kinase" evidence="14">
    <location>
        <begin position="427"/>
        <end position="639"/>
    </location>
</feature>
<evidence type="ECO:0000256" key="12">
    <source>
        <dbReference type="ARBA" id="ARBA00023136"/>
    </source>
</evidence>
<evidence type="ECO:0000256" key="5">
    <source>
        <dbReference type="ARBA" id="ARBA00022679"/>
    </source>
</evidence>
<proteinExistence type="predicted"/>
<keyword evidence="9" id="KW-0067">ATP-binding</keyword>
<dbReference type="InterPro" id="IPR004358">
    <property type="entry name" value="Sig_transdc_His_kin-like_C"/>
</dbReference>